<evidence type="ECO:0000313" key="1">
    <source>
        <dbReference type="EMBL" id="KAK8194284.1"/>
    </source>
</evidence>
<evidence type="ECO:0000313" key="2">
    <source>
        <dbReference type="Proteomes" id="UP001320706"/>
    </source>
</evidence>
<dbReference type="Proteomes" id="UP001320706">
    <property type="component" value="Unassembled WGS sequence"/>
</dbReference>
<keyword evidence="2" id="KW-1185">Reference proteome</keyword>
<comment type="caution">
    <text evidence="1">The sequence shown here is derived from an EMBL/GenBank/DDBJ whole genome shotgun (WGS) entry which is preliminary data.</text>
</comment>
<reference evidence="1" key="1">
    <citation type="submission" date="2024-02" db="EMBL/GenBank/DDBJ databases">
        <title>Metagenome Assembled Genome of Zalaria obscura JY119.</title>
        <authorList>
            <person name="Vighnesh L."/>
            <person name="Jagadeeshwari U."/>
            <person name="Venkata Ramana C."/>
            <person name="Sasikala C."/>
        </authorList>
    </citation>
    <scope>NUCLEOTIDE SEQUENCE</scope>
    <source>
        <strain evidence="1">JY119</strain>
    </source>
</reference>
<proteinExistence type="predicted"/>
<protein>
    <submittedName>
        <fullName evidence="1">Valine--pyruvate aminotransferase</fullName>
    </submittedName>
</protein>
<dbReference type="EMBL" id="JAMKPW020000043">
    <property type="protein sequence ID" value="KAK8194284.1"/>
    <property type="molecule type" value="Genomic_DNA"/>
</dbReference>
<keyword evidence="1" id="KW-0808">Transferase</keyword>
<keyword evidence="1" id="KW-0032">Aminotransferase</keyword>
<accession>A0ACC3S3C3</accession>
<name>A0ACC3S3C3_9PEZI</name>
<sequence length="463" mass="51405">MTTPESLTNTHSKSLINLLRGWPSTTLLPTQALSDAAQSVLADTSVAYPGLLYGPDEGHPPLRNTIAQWLTEFYKPSEAITKERIAITGGASQNLGGILQVFTDPLYTRNVWIVAPAYMLAFRVFVDNGFSGKMQAVPEDEEGIDIEFLRREIEESEKKAQEHGNTEATTKPARPYAKYYKHIIYCVPTFANPSSRTMSLERRRSLVQLARDFDALVVSDDVYDFLQWTSTISPAANEEFRTSAILPRLVDIDRTLSPAPAATDFGNTLSNGSFSKILAPGVRVGWAEGSAALAYGVSQLGTTCSGGAPSQLTSTYVERLLKQGVLDRHIRTRLQPAYASRWRCLVGNVERVLGPLGVKGPQSDREIVGGFFVWYTLPEGVLAEEFVKRCREEENVVVAPGSVFEVPGDDSISFERDMRLCFSWEDEDKMVEAVGRMRAVLEKMLKGEKQTANMNDGEMKHFW</sequence>
<organism evidence="1 2">
    <name type="scientific">Zalaria obscura</name>
    <dbReference type="NCBI Taxonomy" id="2024903"/>
    <lineage>
        <taxon>Eukaryota</taxon>
        <taxon>Fungi</taxon>
        <taxon>Dikarya</taxon>
        <taxon>Ascomycota</taxon>
        <taxon>Pezizomycotina</taxon>
        <taxon>Dothideomycetes</taxon>
        <taxon>Dothideomycetidae</taxon>
        <taxon>Dothideales</taxon>
        <taxon>Zalariaceae</taxon>
        <taxon>Zalaria</taxon>
    </lineage>
</organism>
<gene>
    <name evidence="1" type="primary">YEY2</name>
    <name evidence="1" type="ORF">M8818_007472</name>
</gene>